<keyword evidence="13" id="KW-1185">Reference proteome</keyword>
<feature type="region of interest" description="Disordered" evidence="9">
    <location>
        <begin position="481"/>
        <end position="506"/>
    </location>
</feature>
<protein>
    <recommendedName>
        <fullName evidence="8">Sensor-like histidine kinase SenX3</fullName>
        <ecNumber evidence="2">2.7.13.3</ecNumber>
    </recommendedName>
</protein>
<proteinExistence type="predicted"/>
<keyword evidence="3" id="KW-0808">Transferase</keyword>
<dbReference type="InterPro" id="IPR005467">
    <property type="entry name" value="His_kinase_dom"/>
</dbReference>
<evidence type="ECO:0000313" key="12">
    <source>
        <dbReference type="EMBL" id="SDX44224.1"/>
    </source>
</evidence>
<evidence type="ECO:0000256" key="8">
    <source>
        <dbReference type="ARBA" id="ARBA00039401"/>
    </source>
</evidence>
<sequence length="506" mass="52006">MRSTTASGTLAAAVRETVARLSTGRLAAALAAVAVLVLAGERARHTVLVVIGTLALFAAGAGFLLRWRVTATRTSWHAGTGFVLLGLTQPVAVAVDALLDGRRPAVATAAGLCVVAWSAIVTLRAFTDPVTRPRLQRAVVVALTALLLAGAALALVAVVGHWPGLTWATVPASYALAGAPWLAVAVAAWTLDPLSAGDRSSTRTMAAVAAVVGGVTALSGLPTATTAVRTVHDLGMVAAALGLIVIAARGLTDALAGQERYVAGLLEQLAGHERQLQQARGCLHDARATVAGIRAGSSAVRHLTAPTDADSRAALEESVAVELTRLERMLRLPDRAPSVSDVDLDDLVRALLISHRERGLRVHWAPSEQPPVRVDGDALAVILGNLLGNALVHAPGALCRLGVEVTDRLTVTVADNGPGLPPARRAAAFEAGTRRPGSPGEGIGLAISRDLARRHGGDLVIEDAAVGTAVRLTLPAHRTTEAPAVRDLPRPRDAGGSRTAALRLAG</sequence>
<feature type="transmembrane region" description="Helical" evidence="10">
    <location>
        <begin position="172"/>
        <end position="191"/>
    </location>
</feature>
<dbReference type="InterPro" id="IPR050351">
    <property type="entry name" value="BphY/WalK/GraS-like"/>
</dbReference>
<feature type="transmembrane region" description="Helical" evidence="10">
    <location>
        <begin position="77"/>
        <end position="99"/>
    </location>
</feature>
<feature type="transmembrane region" description="Helical" evidence="10">
    <location>
        <begin position="105"/>
        <end position="126"/>
    </location>
</feature>
<evidence type="ECO:0000256" key="6">
    <source>
        <dbReference type="ARBA" id="ARBA00022840"/>
    </source>
</evidence>
<dbReference type="GO" id="GO:0005524">
    <property type="term" value="F:ATP binding"/>
    <property type="evidence" value="ECO:0007669"/>
    <property type="project" value="UniProtKB-KW"/>
</dbReference>
<dbReference type="PANTHER" id="PTHR42878">
    <property type="entry name" value="TWO-COMPONENT HISTIDINE KINASE"/>
    <property type="match status" value="1"/>
</dbReference>
<dbReference type="AlphaFoldDB" id="A0A1H3BS92"/>
<dbReference type="RefSeq" id="WP_091151084.1">
    <property type="nucleotide sequence ID" value="NZ_FNOT01000001.1"/>
</dbReference>
<dbReference type="GO" id="GO:0007234">
    <property type="term" value="P:osmosensory signaling via phosphorelay pathway"/>
    <property type="evidence" value="ECO:0007669"/>
    <property type="project" value="TreeGrafter"/>
</dbReference>
<dbReference type="InterPro" id="IPR004358">
    <property type="entry name" value="Sig_transdc_His_kin-like_C"/>
</dbReference>
<dbReference type="GO" id="GO:0030295">
    <property type="term" value="F:protein kinase activator activity"/>
    <property type="evidence" value="ECO:0007669"/>
    <property type="project" value="TreeGrafter"/>
</dbReference>
<organism evidence="12 13">
    <name type="scientific">Geodermatophilus africanus</name>
    <dbReference type="NCBI Taxonomy" id="1137993"/>
    <lineage>
        <taxon>Bacteria</taxon>
        <taxon>Bacillati</taxon>
        <taxon>Actinomycetota</taxon>
        <taxon>Actinomycetes</taxon>
        <taxon>Geodermatophilales</taxon>
        <taxon>Geodermatophilaceae</taxon>
        <taxon>Geodermatophilus</taxon>
    </lineage>
</organism>
<accession>A0A1H3BS92</accession>
<evidence type="ECO:0000256" key="4">
    <source>
        <dbReference type="ARBA" id="ARBA00022741"/>
    </source>
</evidence>
<dbReference type="PROSITE" id="PS50109">
    <property type="entry name" value="HIS_KIN"/>
    <property type="match status" value="1"/>
</dbReference>
<keyword evidence="10" id="KW-1133">Transmembrane helix</keyword>
<dbReference type="EMBL" id="FNOT01000001">
    <property type="protein sequence ID" value="SDX44224.1"/>
    <property type="molecule type" value="Genomic_DNA"/>
</dbReference>
<evidence type="ECO:0000256" key="3">
    <source>
        <dbReference type="ARBA" id="ARBA00022679"/>
    </source>
</evidence>
<dbReference type="SUPFAM" id="SSF55874">
    <property type="entry name" value="ATPase domain of HSP90 chaperone/DNA topoisomerase II/histidine kinase"/>
    <property type="match status" value="1"/>
</dbReference>
<evidence type="ECO:0000259" key="11">
    <source>
        <dbReference type="PROSITE" id="PS50109"/>
    </source>
</evidence>
<dbReference type="SMART" id="SM00387">
    <property type="entry name" value="HATPase_c"/>
    <property type="match status" value="1"/>
</dbReference>
<dbReference type="EC" id="2.7.13.3" evidence="2"/>
<feature type="transmembrane region" description="Helical" evidence="10">
    <location>
        <begin position="21"/>
        <end position="40"/>
    </location>
</feature>
<dbReference type="InterPro" id="IPR003594">
    <property type="entry name" value="HATPase_dom"/>
</dbReference>
<evidence type="ECO:0000256" key="5">
    <source>
        <dbReference type="ARBA" id="ARBA00022777"/>
    </source>
</evidence>
<dbReference type="Proteomes" id="UP000198921">
    <property type="component" value="Unassembled WGS sequence"/>
</dbReference>
<keyword evidence="10" id="KW-0812">Transmembrane</keyword>
<dbReference type="GO" id="GO:0000156">
    <property type="term" value="F:phosphorelay response regulator activity"/>
    <property type="evidence" value="ECO:0007669"/>
    <property type="project" value="TreeGrafter"/>
</dbReference>
<name>A0A1H3BS92_9ACTN</name>
<comment type="catalytic activity">
    <reaction evidence="1">
        <text>ATP + protein L-histidine = ADP + protein N-phospho-L-histidine.</text>
        <dbReference type="EC" id="2.7.13.3"/>
    </reaction>
</comment>
<dbReference type="Gene3D" id="3.30.565.10">
    <property type="entry name" value="Histidine kinase-like ATPase, C-terminal domain"/>
    <property type="match status" value="1"/>
</dbReference>
<dbReference type="OrthoDB" id="5195045at2"/>
<keyword evidence="10" id="KW-0472">Membrane</keyword>
<feature type="transmembrane region" description="Helical" evidence="10">
    <location>
        <begin position="46"/>
        <end position="65"/>
    </location>
</feature>
<dbReference type="GO" id="GO:0004673">
    <property type="term" value="F:protein histidine kinase activity"/>
    <property type="evidence" value="ECO:0007669"/>
    <property type="project" value="UniProtKB-EC"/>
</dbReference>
<keyword evidence="7" id="KW-0902">Two-component regulatory system</keyword>
<evidence type="ECO:0000313" key="13">
    <source>
        <dbReference type="Proteomes" id="UP000198921"/>
    </source>
</evidence>
<dbReference type="PRINTS" id="PR00344">
    <property type="entry name" value="BCTRLSENSOR"/>
</dbReference>
<reference evidence="13" key="1">
    <citation type="submission" date="2016-10" db="EMBL/GenBank/DDBJ databases">
        <authorList>
            <person name="Varghese N."/>
            <person name="Submissions S."/>
        </authorList>
    </citation>
    <scope>NUCLEOTIDE SEQUENCE [LARGE SCALE GENOMIC DNA]</scope>
    <source>
        <strain evidence="13">DSM 45422</strain>
    </source>
</reference>
<feature type="domain" description="Histidine kinase" evidence="11">
    <location>
        <begin position="281"/>
        <end position="478"/>
    </location>
</feature>
<evidence type="ECO:0000256" key="10">
    <source>
        <dbReference type="SAM" id="Phobius"/>
    </source>
</evidence>
<keyword evidence="4" id="KW-0547">Nucleotide-binding</keyword>
<feature type="transmembrane region" description="Helical" evidence="10">
    <location>
        <begin position="203"/>
        <end position="222"/>
    </location>
</feature>
<keyword evidence="6" id="KW-0067">ATP-binding</keyword>
<dbReference type="PANTHER" id="PTHR42878:SF7">
    <property type="entry name" value="SENSOR HISTIDINE KINASE GLRK"/>
    <property type="match status" value="1"/>
</dbReference>
<evidence type="ECO:0000256" key="9">
    <source>
        <dbReference type="SAM" id="MobiDB-lite"/>
    </source>
</evidence>
<feature type="transmembrane region" description="Helical" evidence="10">
    <location>
        <begin position="138"/>
        <end position="160"/>
    </location>
</feature>
<keyword evidence="5 12" id="KW-0418">Kinase</keyword>
<gene>
    <name evidence="12" type="ORF">SAMN05660209_00529</name>
</gene>
<evidence type="ECO:0000256" key="7">
    <source>
        <dbReference type="ARBA" id="ARBA00023012"/>
    </source>
</evidence>
<dbReference type="InterPro" id="IPR036890">
    <property type="entry name" value="HATPase_C_sf"/>
</dbReference>
<evidence type="ECO:0000256" key="1">
    <source>
        <dbReference type="ARBA" id="ARBA00000085"/>
    </source>
</evidence>
<dbReference type="STRING" id="1137993.SAMN05660209_00529"/>
<dbReference type="Pfam" id="PF02518">
    <property type="entry name" value="HATPase_c"/>
    <property type="match status" value="1"/>
</dbReference>
<evidence type="ECO:0000256" key="2">
    <source>
        <dbReference type="ARBA" id="ARBA00012438"/>
    </source>
</evidence>